<feature type="compositionally biased region" description="Low complexity" evidence="1">
    <location>
        <begin position="319"/>
        <end position="335"/>
    </location>
</feature>
<accession>A0A0G1XNN0</accession>
<evidence type="ECO:0000313" key="2">
    <source>
        <dbReference type="EMBL" id="KKW32541.1"/>
    </source>
</evidence>
<feature type="non-terminal residue" evidence="2">
    <location>
        <position position="1"/>
    </location>
</feature>
<comment type="caution">
    <text evidence="2">The sequence shown here is derived from an EMBL/GenBank/DDBJ whole genome shotgun (WGS) entry which is preliminary data.</text>
</comment>
<evidence type="ECO:0000256" key="1">
    <source>
        <dbReference type="SAM" id="MobiDB-lite"/>
    </source>
</evidence>
<dbReference type="AlphaFoldDB" id="A0A0G1XNN0"/>
<feature type="compositionally biased region" description="Low complexity" evidence="1">
    <location>
        <begin position="509"/>
        <end position="522"/>
    </location>
</feature>
<evidence type="ECO:0000313" key="3">
    <source>
        <dbReference type="Proteomes" id="UP000034711"/>
    </source>
</evidence>
<feature type="region of interest" description="Disordered" evidence="1">
    <location>
        <begin position="270"/>
        <end position="530"/>
    </location>
</feature>
<feature type="compositionally biased region" description="Basic and acidic residues" evidence="1">
    <location>
        <begin position="299"/>
        <end position="311"/>
    </location>
</feature>
<organism evidence="2 3">
    <name type="scientific">Candidatus Uhrbacteria bacterium GW2011_GWA2_53_10</name>
    <dbReference type="NCBI Taxonomy" id="1618980"/>
    <lineage>
        <taxon>Bacteria</taxon>
        <taxon>Candidatus Uhriibacteriota</taxon>
    </lineage>
</organism>
<dbReference type="PATRIC" id="fig|1618980.3.peg.367"/>
<gene>
    <name evidence="2" type="ORF">UY77_C0020G0001</name>
</gene>
<feature type="compositionally biased region" description="Basic and acidic residues" evidence="1">
    <location>
        <begin position="381"/>
        <end position="397"/>
    </location>
</feature>
<reference evidence="2 3" key="1">
    <citation type="journal article" date="2015" name="Nature">
        <title>rRNA introns, odd ribosomes, and small enigmatic genomes across a large radiation of phyla.</title>
        <authorList>
            <person name="Brown C.T."/>
            <person name="Hug L.A."/>
            <person name="Thomas B.C."/>
            <person name="Sharon I."/>
            <person name="Castelle C.J."/>
            <person name="Singh A."/>
            <person name="Wilkins M.J."/>
            <person name="Williams K.H."/>
            <person name="Banfield J.F."/>
        </authorList>
    </citation>
    <scope>NUCLEOTIDE SEQUENCE [LARGE SCALE GENOMIC DNA]</scope>
</reference>
<proteinExistence type="predicted"/>
<dbReference type="EMBL" id="LCRI01000020">
    <property type="protein sequence ID" value="KKW32541.1"/>
    <property type="molecule type" value="Genomic_DNA"/>
</dbReference>
<name>A0A0G1XNN0_9BACT</name>
<dbReference type="Proteomes" id="UP000034711">
    <property type="component" value="Unassembled WGS sequence"/>
</dbReference>
<protein>
    <submittedName>
        <fullName evidence="2">Uncharacterized protein</fullName>
    </submittedName>
</protein>
<sequence>ENPDPVTFQLLQDLEAEVKTDPSKRAFVEQTKQRAQEEFKRRFAEEGDQFINQVVTDNPRHIEVLQGLQERFGQEGIPAARLGIERALERQSDAIRQRLESIENPEEFDAFKQRFNAPDPATAERIRSEILRRQGDDFAQFFVNKEMELGQRALEGDIADERFRQESGQRFMDERGRMEEDLQGRLERAQTEGEIADVQIERAQFERTLVERQVEERSQSFRERLQENPFCDAGCRAEETQRFREHLDTRRDVLENQVRFDSIDSAIEQFRVKRQGREEGDMPPGMPPVAPPTGFLEGQQRDVGFESRFEEQQGGPRSEGQFEGQGQQRQPGFEGRMQEGQPNMQQPPIMQAPDMRDAREGQMMPQQMRPSEGQPEAQRPAPREIQERVEIRQEGVERIGNQPNVQPFMPQQFEQRMEQRGVEPQRQFVQPMEQRVFENQGGMNEQEQRPQEPAPAPAGEMRNEVNMPGPAPVDMRAPEQGSGAGSGSPGPSPSAGPGPESSGGGSGPAMGPSGPGPSSAAPAPRPLYGRRAQPNKFLALIEQWF</sequence>